<feature type="domain" description="HTH merR-type" evidence="3">
    <location>
        <begin position="4"/>
        <end position="74"/>
    </location>
</feature>
<dbReference type="InterPro" id="IPR009061">
    <property type="entry name" value="DNA-bd_dom_put_sf"/>
</dbReference>
<proteinExistence type="predicted"/>
<dbReference type="PANTHER" id="PTHR30204:SF97">
    <property type="entry name" value="MERR FAMILY REGULATORY PROTEIN"/>
    <property type="match status" value="1"/>
</dbReference>
<dbReference type="PROSITE" id="PS50937">
    <property type="entry name" value="HTH_MERR_2"/>
    <property type="match status" value="1"/>
</dbReference>
<evidence type="ECO:0000313" key="4">
    <source>
        <dbReference type="EMBL" id="PWJ47582.1"/>
    </source>
</evidence>
<dbReference type="Gene3D" id="1.10.1660.10">
    <property type="match status" value="1"/>
</dbReference>
<sequence>MDGRLTVGQIADAAGMTARAMRHYDRIGLFVPDEVDEDTGYRWYAADRLPQARLVGALRAVGVPLDGIATCLSAAGDPDVVDDVLADHRRRLESRLARVRGDLHRLAHLIEDLGCGHDELGGGAGTSLAPELPAPVPTLEAPTRTPDRQLAVDLFNGVWRLMETEDRTPAQDDRMIHAAHASRYHWEQAGTAVNLARGEWQCSRVYAVLGRAEPALHHARRVLEICQENGIGDWDLAFAHEALARASAVANDDDAVRRHLADAQAAAEHIADPEDRALLESDLASISSPGAR</sequence>
<dbReference type="PANTHER" id="PTHR30204">
    <property type="entry name" value="REDOX-CYCLING DRUG-SENSING TRANSCRIPTIONAL ACTIVATOR SOXR"/>
    <property type="match status" value="1"/>
</dbReference>
<dbReference type="EMBL" id="QGDQ01000036">
    <property type="protein sequence ID" value="PWJ47582.1"/>
    <property type="molecule type" value="Genomic_DNA"/>
</dbReference>
<dbReference type="Proteomes" id="UP000245469">
    <property type="component" value="Unassembled WGS sequence"/>
</dbReference>
<dbReference type="InterPro" id="IPR000551">
    <property type="entry name" value="MerR-type_HTH_dom"/>
</dbReference>
<dbReference type="Pfam" id="PF13411">
    <property type="entry name" value="MerR_1"/>
    <property type="match status" value="1"/>
</dbReference>
<dbReference type="GO" id="GO:0003677">
    <property type="term" value="F:DNA binding"/>
    <property type="evidence" value="ECO:0007669"/>
    <property type="project" value="UniProtKB-KW"/>
</dbReference>
<organism evidence="4 5">
    <name type="scientific">Quadrisphaera granulorum</name>
    <dbReference type="NCBI Taxonomy" id="317664"/>
    <lineage>
        <taxon>Bacteria</taxon>
        <taxon>Bacillati</taxon>
        <taxon>Actinomycetota</taxon>
        <taxon>Actinomycetes</taxon>
        <taxon>Kineosporiales</taxon>
        <taxon>Kineosporiaceae</taxon>
        <taxon>Quadrisphaera</taxon>
    </lineage>
</organism>
<dbReference type="SMART" id="SM00422">
    <property type="entry name" value="HTH_MERR"/>
    <property type="match status" value="1"/>
</dbReference>
<keyword evidence="1 4" id="KW-0238">DNA-binding</keyword>
<evidence type="ECO:0000259" key="3">
    <source>
        <dbReference type="PROSITE" id="PS50937"/>
    </source>
</evidence>
<evidence type="ECO:0000256" key="1">
    <source>
        <dbReference type="ARBA" id="ARBA00023125"/>
    </source>
</evidence>
<accession>A0A315ZQM6</accession>
<evidence type="ECO:0000313" key="5">
    <source>
        <dbReference type="Proteomes" id="UP000245469"/>
    </source>
</evidence>
<gene>
    <name evidence="4" type="ORF">BXY45_13613</name>
</gene>
<feature type="region of interest" description="Disordered" evidence="2">
    <location>
        <begin position="121"/>
        <end position="145"/>
    </location>
</feature>
<reference evidence="4 5" key="1">
    <citation type="submission" date="2018-03" db="EMBL/GenBank/DDBJ databases">
        <title>Genomic Encyclopedia of Archaeal and Bacterial Type Strains, Phase II (KMG-II): from individual species to whole genera.</title>
        <authorList>
            <person name="Goeker M."/>
        </authorList>
    </citation>
    <scope>NUCLEOTIDE SEQUENCE [LARGE SCALE GENOMIC DNA]</scope>
    <source>
        <strain evidence="4 5">DSM 44889</strain>
    </source>
</reference>
<comment type="caution">
    <text evidence="4">The sequence shown here is derived from an EMBL/GenBank/DDBJ whole genome shotgun (WGS) entry which is preliminary data.</text>
</comment>
<dbReference type="SUPFAM" id="SSF46955">
    <property type="entry name" value="Putative DNA-binding domain"/>
    <property type="match status" value="1"/>
</dbReference>
<protein>
    <submittedName>
        <fullName evidence="4">DNA-binding transcriptional MerR regulator</fullName>
    </submittedName>
</protein>
<dbReference type="AlphaFoldDB" id="A0A315ZQM6"/>
<evidence type="ECO:0000256" key="2">
    <source>
        <dbReference type="SAM" id="MobiDB-lite"/>
    </source>
</evidence>
<dbReference type="GO" id="GO:0003700">
    <property type="term" value="F:DNA-binding transcription factor activity"/>
    <property type="evidence" value="ECO:0007669"/>
    <property type="project" value="InterPro"/>
</dbReference>
<name>A0A315ZQM6_9ACTN</name>
<dbReference type="RefSeq" id="WP_109776319.1">
    <property type="nucleotide sequence ID" value="NZ_QGDQ01000036.1"/>
</dbReference>
<keyword evidence="5" id="KW-1185">Reference proteome</keyword>
<dbReference type="OrthoDB" id="7849865at2"/>
<dbReference type="InterPro" id="IPR047057">
    <property type="entry name" value="MerR_fam"/>
</dbReference>